<keyword evidence="2" id="KW-1185">Reference proteome</keyword>
<comment type="caution">
    <text evidence="1">The sequence shown here is derived from an EMBL/GenBank/DDBJ whole genome shotgun (WGS) entry which is preliminary data.</text>
</comment>
<organism evidence="1 2">
    <name type="scientific">Ixodes persulcatus</name>
    <name type="common">Taiga tick</name>
    <dbReference type="NCBI Taxonomy" id="34615"/>
    <lineage>
        <taxon>Eukaryota</taxon>
        <taxon>Metazoa</taxon>
        <taxon>Ecdysozoa</taxon>
        <taxon>Arthropoda</taxon>
        <taxon>Chelicerata</taxon>
        <taxon>Arachnida</taxon>
        <taxon>Acari</taxon>
        <taxon>Parasitiformes</taxon>
        <taxon>Ixodida</taxon>
        <taxon>Ixodoidea</taxon>
        <taxon>Ixodidae</taxon>
        <taxon>Ixodinae</taxon>
        <taxon>Ixodes</taxon>
    </lineage>
</organism>
<dbReference type="Proteomes" id="UP000805193">
    <property type="component" value="Unassembled WGS sequence"/>
</dbReference>
<name>A0AC60QZG3_IXOPE</name>
<evidence type="ECO:0000313" key="2">
    <source>
        <dbReference type="Proteomes" id="UP000805193"/>
    </source>
</evidence>
<reference evidence="1 2" key="1">
    <citation type="journal article" date="2020" name="Cell">
        <title>Large-Scale Comparative Analyses of Tick Genomes Elucidate Their Genetic Diversity and Vector Capacities.</title>
        <authorList>
            <consortium name="Tick Genome and Microbiome Consortium (TIGMIC)"/>
            <person name="Jia N."/>
            <person name="Wang J."/>
            <person name="Shi W."/>
            <person name="Du L."/>
            <person name="Sun Y."/>
            <person name="Zhan W."/>
            <person name="Jiang J.F."/>
            <person name="Wang Q."/>
            <person name="Zhang B."/>
            <person name="Ji P."/>
            <person name="Bell-Sakyi L."/>
            <person name="Cui X.M."/>
            <person name="Yuan T.T."/>
            <person name="Jiang B.G."/>
            <person name="Yang W.F."/>
            <person name="Lam T.T."/>
            <person name="Chang Q.C."/>
            <person name="Ding S.J."/>
            <person name="Wang X.J."/>
            <person name="Zhu J.G."/>
            <person name="Ruan X.D."/>
            <person name="Zhao L."/>
            <person name="Wei J.T."/>
            <person name="Ye R.Z."/>
            <person name="Que T.C."/>
            <person name="Du C.H."/>
            <person name="Zhou Y.H."/>
            <person name="Cheng J.X."/>
            <person name="Dai P.F."/>
            <person name="Guo W.B."/>
            <person name="Han X.H."/>
            <person name="Huang E.J."/>
            <person name="Li L.F."/>
            <person name="Wei W."/>
            <person name="Gao Y.C."/>
            <person name="Liu J.Z."/>
            <person name="Shao H.Z."/>
            <person name="Wang X."/>
            <person name="Wang C.C."/>
            <person name="Yang T.C."/>
            <person name="Huo Q.B."/>
            <person name="Li W."/>
            <person name="Chen H.Y."/>
            <person name="Chen S.E."/>
            <person name="Zhou L.G."/>
            <person name="Ni X.B."/>
            <person name="Tian J.H."/>
            <person name="Sheng Y."/>
            <person name="Liu T."/>
            <person name="Pan Y.S."/>
            <person name="Xia L.Y."/>
            <person name="Li J."/>
            <person name="Zhao F."/>
            <person name="Cao W.C."/>
        </authorList>
    </citation>
    <scope>NUCLEOTIDE SEQUENCE [LARGE SCALE GENOMIC DNA]</scope>
    <source>
        <strain evidence="1">Iper-2018</strain>
    </source>
</reference>
<accession>A0AC60QZG3</accession>
<protein>
    <submittedName>
        <fullName evidence="1">Uncharacterized protein</fullName>
    </submittedName>
</protein>
<gene>
    <name evidence="1" type="ORF">HPB47_013804</name>
</gene>
<proteinExistence type="predicted"/>
<evidence type="ECO:0000313" key="1">
    <source>
        <dbReference type="EMBL" id="KAG0444426.1"/>
    </source>
</evidence>
<sequence>MSERNGLPSATNGTFATAGDDVVVTLDDIERLANSSQKAGYFDYYNCGSEQEQTLRENMSAFMRSMSARNGLPTATNGTFAAAGDDVVVTLDDMERLANSSQKTGYFDYYNCGSEQEQTLRENTSAFMRLRLRPRVLRGVAQRSAEVTLLGDQRLSFPVGISPTAAHKAVHTDGEVATAKAARDAKTVMVLNTFSHTSIEDVRSAVPDGLFWFQTGIYKDRDFTRHLVERAERAGFKAVLLTVDMAVPGCWKDKLGAASTLSSDPPKMANLLGTSMHHYTEGAGGGYSDMIDASVTWADVTWLKSISKLPVVAKGILTAEDAEEAIKHGVSAILVSNHGGRQLDGVPSSIEALPEVVRAVRGRVEVYLDGGVRRGTDIVKALALGARAVFVARPVIWGLAYNGQAGVSKMLEILREELDRALALMVNESPCASERAPYPKRQPVLFPLFYSAVLAEARCDARQWNVVVERNASSTLGPDPWALTVTKRPGTSITAAPPRGAGQQSGLRPRRRPEFDPRPAAAARAAVPRGVWAQFGRSMLFGVVHGTQGHGCCKTSPTRRCGGNISGASSPQGCVGSRGEYTDTVFRAAEKVGSEEPPARGLGLAGLRLDSLGGGMRKQALGEHSFEWFERAETGPQVDGTARTTFGAPSAPAATAVPDQPRVPPPNTAECTEAWTPYRFERGSH</sequence>
<dbReference type="EMBL" id="JABSTQ010002035">
    <property type="protein sequence ID" value="KAG0444426.1"/>
    <property type="molecule type" value="Genomic_DNA"/>
</dbReference>